<name>A0A835D571_TETSI</name>
<evidence type="ECO:0000256" key="1">
    <source>
        <dbReference type="SAM" id="MobiDB-lite"/>
    </source>
</evidence>
<dbReference type="InterPro" id="IPR044275">
    <property type="entry name" value="KRP"/>
</dbReference>
<dbReference type="GO" id="GO:0005634">
    <property type="term" value="C:nucleus"/>
    <property type="evidence" value="ECO:0007669"/>
    <property type="project" value="InterPro"/>
</dbReference>
<dbReference type="PANTHER" id="PTHR46776">
    <property type="entry name" value="CYCLIN-DEPENDENT KINASE INHIBITOR 4-RELATED"/>
    <property type="match status" value="1"/>
</dbReference>
<dbReference type="GO" id="GO:0004861">
    <property type="term" value="F:cyclin-dependent protein serine/threonine kinase inhibitor activity"/>
    <property type="evidence" value="ECO:0007669"/>
    <property type="project" value="InterPro"/>
</dbReference>
<dbReference type="OrthoDB" id="6373236at2759"/>
<dbReference type="OMA" id="TSVCRFI"/>
<dbReference type="Proteomes" id="UP000655225">
    <property type="component" value="Unassembled WGS sequence"/>
</dbReference>
<dbReference type="InterPro" id="IPR003175">
    <property type="entry name" value="CDI_dom"/>
</dbReference>
<keyword evidence="4" id="KW-1185">Reference proteome</keyword>
<gene>
    <name evidence="3" type="ORF">HHK36_027065</name>
</gene>
<dbReference type="Pfam" id="PF02234">
    <property type="entry name" value="CDI"/>
    <property type="match status" value="1"/>
</dbReference>
<feature type="compositionally biased region" description="Basic and acidic residues" evidence="1">
    <location>
        <begin position="69"/>
        <end position="80"/>
    </location>
</feature>
<organism evidence="3 4">
    <name type="scientific">Tetracentron sinense</name>
    <name type="common">Spur-leaf</name>
    <dbReference type="NCBI Taxonomy" id="13715"/>
    <lineage>
        <taxon>Eukaryota</taxon>
        <taxon>Viridiplantae</taxon>
        <taxon>Streptophyta</taxon>
        <taxon>Embryophyta</taxon>
        <taxon>Tracheophyta</taxon>
        <taxon>Spermatophyta</taxon>
        <taxon>Magnoliopsida</taxon>
        <taxon>Trochodendrales</taxon>
        <taxon>Trochodendraceae</taxon>
        <taxon>Tetracentron</taxon>
    </lineage>
</organism>
<evidence type="ECO:0000313" key="3">
    <source>
        <dbReference type="EMBL" id="KAF8388397.1"/>
    </source>
</evidence>
<dbReference type="GO" id="GO:0051726">
    <property type="term" value="P:regulation of cell cycle"/>
    <property type="evidence" value="ECO:0007669"/>
    <property type="project" value="InterPro"/>
</dbReference>
<protein>
    <recommendedName>
        <fullName evidence="2">Cyclin-dependent kinase inhibitor domain-containing protein</fullName>
    </recommendedName>
</protein>
<feature type="region of interest" description="Disordered" evidence="1">
    <location>
        <begin position="69"/>
        <end position="100"/>
    </location>
</feature>
<reference evidence="3 4" key="1">
    <citation type="submission" date="2020-04" db="EMBL/GenBank/DDBJ databases">
        <title>Plant Genome Project.</title>
        <authorList>
            <person name="Zhang R.-G."/>
        </authorList>
    </citation>
    <scope>NUCLEOTIDE SEQUENCE [LARGE SCALE GENOMIC DNA]</scope>
    <source>
        <strain evidence="3">YNK0</strain>
        <tissue evidence="3">Leaf</tissue>
    </source>
</reference>
<proteinExistence type="predicted"/>
<comment type="caution">
    <text evidence="3">The sequence shown here is derived from an EMBL/GenBank/DDBJ whole genome shotgun (WGS) entry which is preliminary data.</text>
</comment>
<feature type="compositionally biased region" description="Polar residues" evidence="1">
    <location>
        <begin position="163"/>
        <end position="187"/>
    </location>
</feature>
<evidence type="ECO:0000259" key="2">
    <source>
        <dbReference type="Pfam" id="PF02234"/>
    </source>
</evidence>
<feature type="domain" description="Cyclin-dependent kinase inhibitor" evidence="2">
    <location>
        <begin position="275"/>
        <end position="296"/>
    </location>
</feature>
<dbReference type="EMBL" id="JABCRI010000020">
    <property type="protein sequence ID" value="KAF8388397.1"/>
    <property type="molecule type" value="Genomic_DNA"/>
</dbReference>
<feature type="region of interest" description="Disordered" evidence="1">
    <location>
        <begin position="162"/>
        <end position="187"/>
    </location>
</feature>
<accession>A0A835D571</accession>
<evidence type="ECO:0000313" key="4">
    <source>
        <dbReference type="Proteomes" id="UP000655225"/>
    </source>
</evidence>
<dbReference type="AlphaFoldDB" id="A0A835D571"/>
<sequence>MGKYMRKAKISGEVAVMEVSQSSLGVRTRAKTLALQRLQKSTTADTEGASYLQLRSRRLEKPLLLVDPKKLQHPPKETCKENPNPNPNPRMSSSLGLASVNSGSVGTVSLNCSKNRDVHSTMEATNALAKEEGTQDNEIDVGIEASFGENVLEFDGRERSTRETTPCSLIRDSNTIGTPGSTTRPTNSTALNRRIQNAMLRNIPTTNEMEEFFAGAEQQQQRLFIEKYISYIYLKAALSSFFVFTHACGLLQDCQFQGPFPAILVDISCLLRIFDRYNFDPVFDSPLAGRYEWVRVDP</sequence>
<feature type="compositionally biased region" description="Polar residues" evidence="1">
    <location>
        <begin position="90"/>
        <end position="100"/>
    </location>
</feature>